<reference evidence="3 4" key="1">
    <citation type="submission" date="2024-09" db="EMBL/GenBank/DDBJ databases">
        <title>Itraconazole resistance in Madurella fahalii resulting from another homologue of gene encoding cytochrome P450 14-alpha sterol demethylase (CYP51).</title>
        <authorList>
            <person name="Yoshioka I."/>
            <person name="Fahal A.H."/>
            <person name="Kaneko S."/>
            <person name="Yaguchi T."/>
        </authorList>
    </citation>
    <scope>NUCLEOTIDE SEQUENCE [LARGE SCALE GENOMIC DNA]</scope>
    <source>
        <strain evidence="3 4">IFM 68171</strain>
    </source>
</reference>
<keyword evidence="4" id="KW-1185">Reference proteome</keyword>
<dbReference type="GeneID" id="98178447"/>
<dbReference type="InterPro" id="IPR028005">
    <property type="entry name" value="AcTrfase_ESCO_Znf_dom"/>
</dbReference>
<dbReference type="EMBL" id="BAAFSV010000004">
    <property type="protein sequence ID" value="GAB1317494.1"/>
    <property type="molecule type" value="Genomic_DNA"/>
</dbReference>
<feature type="compositionally biased region" description="Basic residues" evidence="1">
    <location>
        <begin position="23"/>
        <end position="33"/>
    </location>
</feature>
<gene>
    <name evidence="3" type="ORF">MFIFM68171_07704</name>
</gene>
<name>A0ABQ0GIA7_9PEZI</name>
<evidence type="ECO:0000313" key="4">
    <source>
        <dbReference type="Proteomes" id="UP001628179"/>
    </source>
</evidence>
<protein>
    <recommendedName>
        <fullName evidence="2">N-acetyltransferase ESCO zinc-finger domain-containing protein</fullName>
    </recommendedName>
</protein>
<feature type="domain" description="N-acetyltransferase ESCO zinc-finger" evidence="2">
    <location>
        <begin position="230"/>
        <end position="269"/>
    </location>
</feature>
<evidence type="ECO:0000256" key="1">
    <source>
        <dbReference type="SAM" id="MobiDB-lite"/>
    </source>
</evidence>
<feature type="region of interest" description="Disordered" evidence="1">
    <location>
        <begin position="1"/>
        <end position="80"/>
    </location>
</feature>
<sequence>MSADQPTTHLVEPPINPATSPSQRRRRPLRTYGRRSTQTREQAPELSGGGKSHRSLDSDSRCAESIPESTRLPKQESRKLPKHGSILAYFKPLSPGFDTAGSNVLPSDLVQPASTPRLSPPPLSKPRKRRRLTTRPLFSEEERYWKDVAEVDGNLNDLVADGDCSQSYNSPTNRPTIDTRSATLDTVRSALSDMEANVLHRGTRLAGTMADQGLKVGKPPEKRSARDMTQTTLSLSVQKDPGFTICTVCDILYNPLNEKDRREHKRRHAAYSRTKGKALKAEICEDGLKISLPNSFGLSR</sequence>
<dbReference type="Pfam" id="PF13878">
    <property type="entry name" value="zf-C2H2_3"/>
    <property type="match status" value="1"/>
</dbReference>
<accession>A0ABQ0GIA7</accession>
<organism evidence="3 4">
    <name type="scientific">Madurella fahalii</name>
    <dbReference type="NCBI Taxonomy" id="1157608"/>
    <lineage>
        <taxon>Eukaryota</taxon>
        <taxon>Fungi</taxon>
        <taxon>Dikarya</taxon>
        <taxon>Ascomycota</taxon>
        <taxon>Pezizomycotina</taxon>
        <taxon>Sordariomycetes</taxon>
        <taxon>Sordariomycetidae</taxon>
        <taxon>Sordariales</taxon>
        <taxon>Sordariales incertae sedis</taxon>
        <taxon>Madurella</taxon>
    </lineage>
</organism>
<dbReference type="Proteomes" id="UP001628179">
    <property type="component" value="Unassembled WGS sequence"/>
</dbReference>
<feature type="region of interest" description="Disordered" evidence="1">
    <location>
        <begin position="104"/>
        <end position="130"/>
    </location>
</feature>
<proteinExistence type="predicted"/>
<evidence type="ECO:0000313" key="3">
    <source>
        <dbReference type="EMBL" id="GAB1317494.1"/>
    </source>
</evidence>
<evidence type="ECO:0000259" key="2">
    <source>
        <dbReference type="Pfam" id="PF13878"/>
    </source>
</evidence>
<comment type="caution">
    <text evidence="3">The sequence shown here is derived from an EMBL/GenBank/DDBJ whole genome shotgun (WGS) entry which is preliminary data.</text>
</comment>
<dbReference type="RefSeq" id="XP_070919225.1">
    <property type="nucleotide sequence ID" value="XM_071063124.1"/>
</dbReference>